<dbReference type="InterPro" id="IPR004358">
    <property type="entry name" value="Sig_transdc_His_kin-like_C"/>
</dbReference>
<name>A0A5A7NU38_9MICC</name>
<dbReference type="PRINTS" id="PR00344">
    <property type="entry name" value="BCTRLSENSOR"/>
</dbReference>
<dbReference type="Pfam" id="PF02518">
    <property type="entry name" value="HATPase_c"/>
    <property type="match status" value="1"/>
</dbReference>
<dbReference type="OrthoDB" id="9792686at2"/>
<keyword evidence="10" id="KW-0067">ATP-binding</keyword>
<dbReference type="SUPFAM" id="SSF55874">
    <property type="entry name" value="ATPase domain of HSP90 chaperone/DNA topoisomerase II/histidine kinase"/>
    <property type="match status" value="1"/>
</dbReference>
<proteinExistence type="predicted"/>
<organism evidence="17 18">
    <name type="scientific">Zafaria cholistanensis</name>
    <dbReference type="NCBI Taxonomy" id="1682741"/>
    <lineage>
        <taxon>Bacteria</taxon>
        <taxon>Bacillati</taxon>
        <taxon>Actinomycetota</taxon>
        <taxon>Actinomycetes</taxon>
        <taxon>Micrococcales</taxon>
        <taxon>Micrococcaceae</taxon>
        <taxon>Zafaria</taxon>
    </lineage>
</organism>
<evidence type="ECO:0000256" key="9">
    <source>
        <dbReference type="ARBA" id="ARBA00022777"/>
    </source>
</evidence>
<dbReference type="SUPFAM" id="SSF55890">
    <property type="entry name" value="Sporulation response regulatory protein Spo0B"/>
    <property type="match status" value="1"/>
</dbReference>
<evidence type="ECO:0000256" key="3">
    <source>
        <dbReference type="ARBA" id="ARBA00012438"/>
    </source>
</evidence>
<dbReference type="InterPro" id="IPR005467">
    <property type="entry name" value="His_kinase_dom"/>
</dbReference>
<dbReference type="EMBL" id="BKDJ01000008">
    <property type="protein sequence ID" value="GER23357.1"/>
    <property type="molecule type" value="Genomic_DNA"/>
</dbReference>
<keyword evidence="8" id="KW-0547">Nucleotide-binding</keyword>
<evidence type="ECO:0000256" key="8">
    <source>
        <dbReference type="ARBA" id="ARBA00022741"/>
    </source>
</evidence>
<feature type="region of interest" description="Disordered" evidence="14">
    <location>
        <begin position="533"/>
        <end position="553"/>
    </location>
</feature>
<dbReference type="GO" id="GO:0005524">
    <property type="term" value="F:ATP binding"/>
    <property type="evidence" value="ECO:0007669"/>
    <property type="project" value="UniProtKB-KW"/>
</dbReference>
<evidence type="ECO:0000313" key="18">
    <source>
        <dbReference type="Proteomes" id="UP000325307"/>
    </source>
</evidence>
<keyword evidence="18" id="KW-1185">Reference proteome</keyword>
<comment type="catalytic activity">
    <reaction evidence="1">
        <text>ATP + protein L-histidine = ADP + protein N-phospho-L-histidine.</text>
        <dbReference type="EC" id="2.7.13.3"/>
    </reaction>
</comment>
<dbReference type="PROSITE" id="PS50109">
    <property type="entry name" value="HIS_KIN"/>
    <property type="match status" value="1"/>
</dbReference>
<dbReference type="SUPFAM" id="SSF55785">
    <property type="entry name" value="PYP-like sensor domain (PAS domain)"/>
    <property type="match status" value="1"/>
</dbReference>
<dbReference type="InterPro" id="IPR035965">
    <property type="entry name" value="PAS-like_dom_sf"/>
</dbReference>
<evidence type="ECO:0000256" key="14">
    <source>
        <dbReference type="SAM" id="MobiDB-lite"/>
    </source>
</evidence>
<evidence type="ECO:0000256" key="11">
    <source>
        <dbReference type="ARBA" id="ARBA00022989"/>
    </source>
</evidence>
<feature type="transmembrane region" description="Helical" evidence="15">
    <location>
        <begin position="182"/>
        <end position="204"/>
    </location>
</feature>
<evidence type="ECO:0000259" key="16">
    <source>
        <dbReference type="PROSITE" id="PS50109"/>
    </source>
</evidence>
<evidence type="ECO:0000256" key="2">
    <source>
        <dbReference type="ARBA" id="ARBA00004651"/>
    </source>
</evidence>
<dbReference type="Gene3D" id="3.30.565.10">
    <property type="entry name" value="Histidine kinase-like ATPase, C-terminal domain"/>
    <property type="match status" value="1"/>
</dbReference>
<keyword evidence="7 15" id="KW-0812">Transmembrane</keyword>
<dbReference type="InterPro" id="IPR029151">
    <property type="entry name" value="Sensor-like_sf"/>
</dbReference>
<dbReference type="InterPro" id="IPR036890">
    <property type="entry name" value="HATPase_C_sf"/>
</dbReference>
<feature type="transmembrane region" description="Helical" evidence="15">
    <location>
        <begin position="15"/>
        <end position="39"/>
    </location>
</feature>
<comment type="caution">
    <text evidence="17">The sequence shown here is derived from an EMBL/GenBank/DDBJ whole genome shotgun (WGS) entry which is preliminary data.</text>
</comment>
<feature type="domain" description="Histidine kinase" evidence="16">
    <location>
        <begin position="333"/>
        <end position="567"/>
    </location>
</feature>
<dbReference type="InterPro" id="IPR016120">
    <property type="entry name" value="Sig_transdc_His_kin_SpoOB"/>
</dbReference>
<evidence type="ECO:0000256" key="12">
    <source>
        <dbReference type="ARBA" id="ARBA00023012"/>
    </source>
</evidence>
<evidence type="ECO:0000256" key="13">
    <source>
        <dbReference type="ARBA" id="ARBA00023136"/>
    </source>
</evidence>
<protein>
    <recommendedName>
        <fullName evidence="3">histidine kinase</fullName>
        <ecNumber evidence="3">2.7.13.3</ecNumber>
    </recommendedName>
</protein>
<evidence type="ECO:0000256" key="7">
    <source>
        <dbReference type="ARBA" id="ARBA00022692"/>
    </source>
</evidence>
<dbReference type="PANTHER" id="PTHR43547">
    <property type="entry name" value="TWO-COMPONENT HISTIDINE KINASE"/>
    <property type="match status" value="1"/>
</dbReference>
<keyword evidence="5" id="KW-0597">Phosphoprotein</keyword>
<keyword evidence="11 15" id="KW-1133">Transmembrane helix</keyword>
<dbReference type="RefSeq" id="WP_149956943.1">
    <property type="nucleotide sequence ID" value="NZ_BKDJ01000008.1"/>
</dbReference>
<dbReference type="InterPro" id="IPR039506">
    <property type="entry name" value="SPOB_a"/>
</dbReference>
<dbReference type="EC" id="2.7.13.3" evidence="3"/>
<dbReference type="Gene3D" id="3.30.450.20">
    <property type="entry name" value="PAS domain"/>
    <property type="match status" value="2"/>
</dbReference>
<dbReference type="Proteomes" id="UP000325307">
    <property type="component" value="Unassembled WGS sequence"/>
</dbReference>
<sequence length="587" mass="60745">MQGQRVRRGTFSGRITGLVLTAVIGTLALCLGAVLWLTAERVHDQAAQNALGIARTVAADPEVRALVAEQSAFEALDVQALRAGPLQAGLEAVRQRTGALFVIVTEDRGLRLAHPNPELIGQRVSTDPVGLQGVEAVARERGTLGESVRAKVPVYAPGSTRVVGEVSAGVPVSAVAGDVRQALSSVLVAGTVSLALGVLVALYLKRRLRRLTLGLEPEEMAALARDQAAVLYGVEDGVIGVGPDGLITVRNKAARLLLGLAQRRTEDDVVGRRFDGAGLPPDLVDAIARTLATGEASPRMRLALGESSVVADVVPVRREGTDLGGVVLLRDTTAVETLGSRLDAVETMAAALRAQRHEFANRLHAISGLLANGELEQARGYVREVLDSGPVREPVANIGAVRDTFLRAFLGAKGVQAREQGVDLRVGERTALWDAVVDPQDATAILGNLVDNAVRAALEAGDTGTGCWVEVDLLGDGDTLHLAVADSGAGVRPGLDVFAPGTTTRAGGPSAEHGHGLGLALARRLARERGGDVWLADPGGPGIPGTGRESDGEPAGAVFCARLPGMLRVAGKANTENGNGNGTGAAR</sequence>
<gene>
    <name evidence="17" type="ORF">NCCP1664_18530</name>
</gene>
<dbReference type="GO" id="GO:0000155">
    <property type="term" value="F:phosphorelay sensor kinase activity"/>
    <property type="evidence" value="ECO:0007669"/>
    <property type="project" value="InterPro"/>
</dbReference>
<dbReference type="PANTHER" id="PTHR43547:SF10">
    <property type="entry name" value="SENSOR HISTIDINE KINASE DCUS"/>
    <property type="match status" value="1"/>
</dbReference>
<dbReference type="InterPro" id="IPR033463">
    <property type="entry name" value="sCache_3"/>
</dbReference>
<dbReference type="Gene3D" id="1.10.287.130">
    <property type="match status" value="1"/>
</dbReference>
<keyword evidence="6" id="KW-0808">Transferase</keyword>
<dbReference type="Pfam" id="PF17203">
    <property type="entry name" value="sCache_3_2"/>
    <property type="match status" value="1"/>
</dbReference>
<dbReference type="Pfam" id="PF14689">
    <property type="entry name" value="SPOB_a"/>
    <property type="match status" value="1"/>
</dbReference>
<reference evidence="17 18" key="1">
    <citation type="submission" date="2019-09" db="EMBL/GenBank/DDBJ databases">
        <title>Arthrobacter zafarii sp. nov., a moderately thermotolerant and halotolerant actinobacterium isolated from Cholistan desert soil of Pakistan.</title>
        <authorList>
            <person name="Amin A."/>
            <person name="Ahmed I."/>
            <person name="Khalid N."/>
            <person name="Schumann P."/>
            <person name="Busse H.J."/>
            <person name="Khan I.U."/>
            <person name="Li S."/>
            <person name="Li W.J."/>
        </authorList>
    </citation>
    <scope>NUCLEOTIDE SEQUENCE [LARGE SCALE GENOMIC DNA]</scope>
    <source>
        <strain evidence="17 18">NCCP-1664</strain>
    </source>
</reference>
<evidence type="ECO:0000256" key="5">
    <source>
        <dbReference type="ARBA" id="ARBA00022553"/>
    </source>
</evidence>
<dbReference type="SUPFAM" id="SSF103190">
    <property type="entry name" value="Sensory domain-like"/>
    <property type="match status" value="1"/>
</dbReference>
<evidence type="ECO:0000256" key="6">
    <source>
        <dbReference type="ARBA" id="ARBA00022679"/>
    </source>
</evidence>
<comment type="subcellular location">
    <subcellularLocation>
        <location evidence="2">Cell membrane</location>
        <topology evidence="2">Multi-pass membrane protein</topology>
    </subcellularLocation>
</comment>
<dbReference type="AlphaFoldDB" id="A0A5A7NU38"/>
<evidence type="ECO:0000256" key="4">
    <source>
        <dbReference type="ARBA" id="ARBA00022475"/>
    </source>
</evidence>
<dbReference type="InterPro" id="IPR003594">
    <property type="entry name" value="HATPase_dom"/>
</dbReference>
<keyword evidence="13 15" id="KW-0472">Membrane</keyword>
<keyword evidence="4" id="KW-1003">Cell membrane</keyword>
<keyword evidence="12" id="KW-0902">Two-component regulatory system</keyword>
<dbReference type="SMART" id="SM00387">
    <property type="entry name" value="HATPase_c"/>
    <property type="match status" value="1"/>
</dbReference>
<evidence type="ECO:0000256" key="1">
    <source>
        <dbReference type="ARBA" id="ARBA00000085"/>
    </source>
</evidence>
<accession>A0A5A7NU38</accession>
<evidence type="ECO:0000256" key="15">
    <source>
        <dbReference type="SAM" id="Phobius"/>
    </source>
</evidence>
<evidence type="ECO:0000256" key="10">
    <source>
        <dbReference type="ARBA" id="ARBA00022840"/>
    </source>
</evidence>
<keyword evidence="9 17" id="KW-0418">Kinase</keyword>
<dbReference type="GO" id="GO:0005886">
    <property type="term" value="C:plasma membrane"/>
    <property type="evidence" value="ECO:0007669"/>
    <property type="project" value="UniProtKB-SubCell"/>
</dbReference>
<evidence type="ECO:0000313" key="17">
    <source>
        <dbReference type="EMBL" id="GER23357.1"/>
    </source>
</evidence>